<gene>
    <name evidence="1" type="ORF">B0A77_12825</name>
</gene>
<dbReference type="Proteomes" id="UP000220828">
    <property type="component" value="Unassembled WGS sequence"/>
</dbReference>
<dbReference type="OrthoDB" id="1496290at2"/>
<dbReference type="EMBL" id="PCMW01000081">
    <property type="protein sequence ID" value="PDS22684.1"/>
    <property type="molecule type" value="Genomic_DNA"/>
</dbReference>
<organism evidence="1 2">
    <name type="scientific">Flavobacterium branchiophilum</name>
    <dbReference type="NCBI Taxonomy" id="55197"/>
    <lineage>
        <taxon>Bacteria</taxon>
        <taxon>Pseudomonadati</taxon>
        <taxon>Bacteroidota</taxon>
        <taxon>Flavobacteriia</taxon>
        <taxon>Flavobacteriales</taxon>
        <taxon>Flavobacteriaceae</taxon>
        <taxon>Flavobacterium</taxon>
    </lineage>
</organism>
<sequence length="160" mass="18637">MKISTIISIITFSITSCNETKINNKVNNNHTFLIPIKYVIDDRVVKLDDNFNFLITNGSDTIKIKHKNNILEIPKLDKKDDSKVIFQYKKSKIFFGQLSNRMLNPNQKMDWIIGIDNIPFNKSLGLLDLKEYDLSSYQKLEYLQFDPQEYGDGIQLVNKL</sequence>
<comment type="caution">
    <text evidence="1">The sequence shown here is derived from an EMBL/GenBank/DDBJ whole genome shotgun (WGS) entry which is preliminary data.</text>
</comment>
<proteinExistence type="predicted"/>
<accession>A0A2H3K9D2</accession>
<dbReference type="AlphaFoldDB" id="A0A2H3K9D2"/>
<evidence type="ECO:0008006" key="3">
    <source>
        <dbReference type="Google" id="ProtNLM"/>
    </source>
</evidence>
<dbReference type="PROSITE" id="PS51257">
    <property type="entry name" value="PROKAR_LIPOPROTEIN"/>
    <property type="match status" value="1"/>
</dbReference>
<protein>
    <recommendedName>
        <fullName evidence="3">Lipoprotein</fullName>
    </recommendedName>
</protein>
<evidence type="ECO:0000313" key="2">
    <source>
        <dbReference type="Proteomes" id="UP000220828"/>
    </source>
</evidence>
<reference evidence="1 2" key="1">
    <citation type="submission" date="2017-09" db="EMBL/GenBank/DDBJ databases">
        <title>Whole genomes of Flavobacteriaceae.</title>
        <authorList>
            <person name="Stine C."/>
            <person name="Li C."/>
            <person name="Tadesse D."/>
        </authorList>
    </citation>
    <scope>NUCLEOTIDE SEQUENCE [LARGE SCALE GENOMIC DNA]</scope>
    <source>
        <strain evidence="1 2">ATCC 35036</strain>
    </source>
</reference>
<dbReference type="RefSeq" id="WP_097554700.1">
    <property type="nucleotide sequence ID" value="NZ_PCMW01000081.1"/>
</dbReference>
<evidence type="ECO:0000313" key="1">
    <source>
        <dbReference type="EMBL" id="PDS22684.1"/>
    </source>
</evidence>
<name>A0A2H3K9D2_9FLAO</name>